<dbReference type="InterPro" id="IPR013783">
    <property type="entry name" value="Ig-like_fold"/>
</dbReference>
<reference evidence="4" key="2">
    <citation type="submission" date="2025-09" db="UniProtKB">
        <authorList>
            <consortium name="Ensembl"/>
        </authorList>
    </citation>
    <scope>IDENTIFICATION</scope>
</reference>
<accession>A0A8U8BBJ8</accession>
<protein>
    <submittedName>
        <fullName evidence="4">Uncharacterized protein</fullName>
    </submittedName>
</protein>
<keyword evidence="1" id="KW-0391">Immunity</keyword>
<evidence type="ECO:0000256" key="2">
    <source>
        <dbReference type="ARBA" id="ARBA00023130"/>
    </source>
</evidence>
<evidence type="ECO:0000313" key="5">
    <source>
        <dbReference type="Proteomes" id="UP000694382"/>
    </source>
</evidence>
<dbReference type="Pfam" id="PF07686">
    <property type="entry name" value="V-set"/>
    <property type="match status" value="1"/>
</dbReference>
<dbReference type="InterPro" id="IPR050199">
    <property type="entry name" value="IgHV"/>
</dbReference>
<evidence type="ECO:0000256" key="1">
    <source>
        <dbReference type="ARBA" id="ARBA00022859"/>
    </source>
</evidence>
<reference evidence="4" key="1">
    <citation type="submission" date="2025-08" db="UniProtKB">
        <authorList>
            <consortium name="Ensembl"/>
        </authorList>
    </citation>
    <scope>IDENTIFICATION</scope>
</reference>
<dbReference type="GO" id="GO:0002250">
    <property type="term" value="P:adaptive immune response"/>
    <property type="evidence" value="ECO:0007669"/>
    <property type="project" value="UniProtKB-KW"/>
</dbReference>
<dbReference type="SUPFAM" id="SSF48726">
    <property type="entry name" value="Immunoglobulin"/>
    <property type="match status" value="1"/>
</dbReference>
<dbReference type="Gene3D" id="2.60.40.10">
    <property type="entry name" value="Immunoglobulins"/>
    <property type="match status" value="1"/>
</dbReference>
<evidence type="ECO:0000313" key="4">
    <source>
        <dbReference type="Ensembl" id="ENSCPVP00000026623.1"/>
    </source>
</evidence>
<sequence>MSKASPTLSWGLPSWGQSSSEIIHPLRGNSASSPGTLLVLTLSLGSWDSSLPSWGSSSLQQSSPGQPSPASCSSSSSGFSFGSFGMGWIRQRPGQGLQWLAGIYRDGAYTNYAPSVNGRVTISRDNGQSFMTLTMAKLRAEDSGSYFCTKAVAPPWLCPKCHLWATLSALIAQIPALHHLNFPPSFAHLTQISPAPWPPIARAGHEPQGRGFPLLFL</sequence>
<proteinExistence type="predicted"/>
<dbReference type="InterPro" id="IPR013106">
    <property type="entry name" value="Ig_V-set"/>
</dbReference>
<evidence type="ECO:0000256" key="3">
    <source>
        <dbReference type="ARBA" id="ARBA00043265"/>
    </source>
</evidence>
<name>A0A8U8BBJ8_GEOPR</name>
<keyword evidence="3" id="KW-1280">Immunoglobulin</keyword>
<dbReference type="PANTHER" id="PTHR23266">
    <property type="entry name" value="IMMUNOGLOBULIN HEAVY CHAIN"/>
    <property type="match status" value="1"/>
</dbReference>
<dbReference type="GO" id="GO:0005576">
    <property type="term" value="C:extracellular region"/>
    <property type="evidence" value="ECO:0007669"/>
    <property type="project" value="UniProtKB-ARBA"/>
</dbReference>
<organism evidence="4 5">
    <name type="scientific">Geospiza parvula</name>
    <name type="common">Small tree-finch</name>
    <name type="synonym">Camarhynchus parvulus</name>
    <dbReference type="NCBI Taxonomy" id="87175"/>
    <lineage>
        <taxon>Eukaryota</taxon>
        <taxon>Metazoa</taxon>
        <taxon>Chordata</taxon>
        <taxon>Craniata</taxon>
        <taxon>Vertebrata</taxon>
        <taxon>Euteleostomi</taxon>
        <taxon>Archelosauria</taxon>
        <taxon>Archosauria</taxon>
        <taxon>Dinosauria</taxon>
        <taxon>Saurischia</taxon>
        <taxon>Theropoda</taxon>
        <taxon>Coelurosauria</taxon>
        <taxon>Aves</taxon>
        <taxon>Neognathae</taxon>
        <taxon>Neoaves</taxon>
        <taxon>Telluraves</taxon>
        <taxon>Australaves</taxon>
        <taxon>Passeriformes</taxon>
        <taxon>Thraupidae</taxon>
        <taxon>Camarhynchus</taxon>
    </lineage>
</organism>
<keyword evidence="2" id="KW-1064">Adaptive immunity</keyword>
<dbReference type="Proteomes" id="UP000694382">
    <property type="component" value="Unassembled WGS sequence"/>
</dbReference>
<dbReference type="SMART" id="SM00406">
    <property type="entry name" value="IGv"/>
    <property type="match status" value="1"/>
</dbReference>
<dbReference type="GO" id="GO:0019814">
    <property type="term" value="C:immunoglobulin complex"/>
    <property type="evidence" value="ECO:0007669"/>
    <property type="project" value="UniProtKB-KW"/>
</dbReference>
<dbReference type="InterPro" id="IPR036179">
    <property type="entry name" value="Ig-like_dom_sf"/>
</dbReference>
<dbReference type="PROSITE" id="PS50835">
    <property type="entry name" value="IG_LIKE"/>
    <property type="match status" value="1"/>
</dbReference>
<dbReference type="Ensembl" id="ENSCPVT00000026604.1">
    <property type="protein sequence ID" value="ENSCPVP00000026623.1"/>
    <property type="gene ID" value="ENSCPVG00000016833.1"/>
</dbReference>
<dbReference type="AlphaFoldDB" id="A0A8U8BBJ8"/>
<keyword evidence="5" id="KW-1185">Reference proteome</keyword>
<dbReference type="InterPro" id="IPR007110">
    <property type="entry name" value="Ig-like_dom"/>
</dbReference>